<protein>
    <recommendedName>
        <fullName evidence="3">NB-ARC domain-containing protein</fullName>
    </recommendedName>
</protein>
<dbReference type="Gene3D" id="1.10.8.430">
    <property type="entry name" value="Helical domain of apoptotic protease-activating factors"/>
    <property type="match status" value="1"/>
</dbReference>
<reference evidence="1 2" key="1">
    <citation type="journal article" date="2022" name="G3 (Bethesda)">
        <title>Whole-genome sequence and methylome profiling of the almond [Prunus dulcis (Mill.) D.A. Webb] cultivar 'Nonpareil'.</title>
        <authorList>
            <person name="D'Amico-Willman K.M."/>
            <person name="Ouma W.Z."/>
            <person name="Meulia T."/>
            <person name="Sideli G.M."/>
            <person name="Gradziel T.M."/>
            <person name="Fresnedo-Ramirez J."/>
        </authorList>
    </citation>
    <scope>NUCLEOTIDE SEQUENCE [LARGE SCALE GENOMIC DNA]</scope>
    <source>
        <strain evidence="1">Clone GOH B32 T37-40</strain>
    </source>
</reference>
<dbReference type="InterPro" id="IPR042197">
    <property type="entry name" value="Apaf_helical"/>
</dbReference>
<name>A0AAD4ZKC5_PRUDU</name>
<proteinExistence type="predicted"/>
<evidence type="ECO:0000313" key="1">
    <source>
        <dbReference type="EMBL" id="KAI5349912.1"/>
    </source>
</evidence>
<dbReference type="InterPro" id="IPR027417">
    <property type="entry name" value="P-loop_NTPase"/>
</dbReference>
<gene>
    <name evidence="1" type="ORF">L3X38_002803</name>
</gene>
<dbReference type="GO" id="GO:0006952">
    <property type="term" value="P:defense response"/>
    <property type="evidence" value="ECO:0007669"/>
    <property type="project" value="InterPro"/>
</dbReference>
<dbReference type="EMBL" id="JAJFAZ020000001">
    <property type="protein sequence ID" value="KAI5349912.1"/>
    <property type="molecule type" value="Genomic_DNA"/>
</dbReference>
<dbReference type="SUPFAM" id="SSF52540">
    <property type="entry name" value="P-loop containing nucleoside triphosphate hydrolases"/>
    <property type="match status" value="1"/>
</dbReference>
<dbReference type="InterPro" id="IPR044974">
    <property type="entry name" value="Disease_R_plants"/>
</dbReference>
<sequence length="264" mass="29857">MAPWVPVAAPSPHWPCRRNPDVVNGSSCRKSSETRPVFPEIQTSRSLSSDHQFRQSWNQSESKFIQNIIEEISKHVLNCVPLEVAEHPVGMQPQIQVMNKLLDLRENDVRMIGVWGTGGIGKTTIAKIQLPTNLKVNVDKGVTMIKEWLRRRKAVELDDGVNLIHEVKILDDDKALELFCWHAFKTSEPPLGDYVKLAEHAIRHAQGLPLALKVLGSCLCGGDMDKWKALLEGFKSPKIQDWMILSRRFSLTSHVSLRVKVETM</sequence>
<organism evidence="1 2">
    <name type="scientific">Prunus dulcis</name>
    <name type="common">Almond</name>
    <name type="synonym">Amygdalus dulcis</name>
    <dbReference type="NCBI Taxonomy" id="3755"/>
    <lineage>
        <taxon>Eukaryota</taxon>
        <taxon>Viridiplantae</taxon>
        <taxon>Streptophyta</taxon>
        <taxon>Embryophyta</taxon>
        <taxon>Tracheophyta</taxon>
        <taxon>Spermatophyta</taxon>
        <taxon>Magnoliopsida</taxon>
        <taxon>eudicotyledons</taxon>
        <taxon>Gunneridae</taxon>
        <taxon>Pentapetalae</taxon>
        <taxon>rosids</taxon>
        <taxon>fabids</taxon>
        <taxon>Rosales</taxon>
        <taxon>Rosaceae</taxon>
        <taxon>Amygdaloideae</taxon>
        <taxon>Amygdaleae</taxon>
        <taxon>Prunus</taxon>
    </lineage>
</organism>
<evidence type="ECO:0008006" key="3">
    <source>
        <dbReference type="Google" id="ProtNLM"/>
    </source>
</evidence>
<dbReference type="Gene3D" id="3.40.50.300">
    <property type="entry name" value="P-loop containing nucleotide triphosphate hydrolases"/>
    <property type="match status" value="1"/>
</dbReference>
<comment type="caution">
    <text evidence="1">The sequence shown here is derived from an EMBL/GenBank/DDBJ whole genome shotgun (WGS) entry which is preliminary data.</text>
</comment>
<keyword evidence="2" id="KW-1185">Reference proteome</keyword>
<accession>A0AAD4ZKC5</accession>
<dbReference type="PANTHER" id="PTHR11017:SF578">
    <property type="entry name" value="ADP-RIBOSYL CYCLASE_CYCLIC ADP-RIBOSE HYDROLASE"/>
    <property type="match status" value="1"/>
</dbReference>
<dbReference type="PANTHER" id="PTHR11017">
    <property type="entry name" value="LEUCINE-RICH REPEAT-CONTAINING PROTEIN"/>
    <property type="match status" value="1"/>
</dbReference>
<evidence type="ECO:0000313" key="2">
    <source>
        <dbReference type="Proteomes" id="UP001054821"/>
    </source>
</evidence>
<dbReference type="AlphaFoldDB" id="A0AAD4ZKC5"/>
<dbReference type="GO" id="GO:0043531">
    <property type="term" value="F:ADP binding"/>
    <property type="evidence" value="ECO:0007669"/>
    <property type="project" value="InterPro"/>
</dbReference>
<dbReference type="Proteomes" id="UP001054821">
    <property type="component" value="Chromosome 1"/>
</dbReference>